<organism evidence="1 2">
    <name type="scientific">Carboxydichorda subterranea</name>
    <dbReference type="NCBI Taxonomy" id="3109565"/>
    <lineage>
        <taxon>Bacteria</taxon>
        <taxon>Bacillati</taxon>
        <taxon>Bacillota</taxon>
        <taxon>Limnochordia</taxon>
        <taxon>Limnochordales</taxon>
        <taxon>Geochordaceae</taxon>
        <taxon>Carboxydichorda</taxon>
    </lineage>
</organism>
<reference evidence="1 2" key="1">
    <citation type="journal article" date="2024" name="Front. Microbiol.">
        <title>Novel thermophilic genera Geochorda gen. nov. and Carboxydochorda gen. nov. from the deep terrestrial subsurface reveal the ecophysiological diversity in the class Limnochordia.</title>
        <authorList>
            <person name="Karnachuk O.V."/>
            <person name="Lukina A.P."/>
            <person name="Avakyan M.R."/>
            <person name="Kadnikov V.V."/>
            <person name="Begmatov S."/>
            <person name="Beletsky A.V."/>
            <person name="Vlasova K.G."/>
            <person name="Novikov A.A."/>
            <person name="Shcherbakova V.A."/>
            <person name="Mardanov A.V."/>
            <person name="Ravin N.V."/>
        </authorList>
    </citation>
    <scope>NUCLEOTIDE SEQUENCE [LARGE SCALE GENOMIC DNA]</scope>
    <source>
        <strain evidence="1 2">L945</strain>
    </source>
</reference>
<proteinExistence type="predicted"/>
<evidence type="ECO:0000313" key="1">
    <source>
        <dbReference type="EMBL" id="WRP18074.1"/>
    </source>
</evidence>
<keyword evidence="2" id="KW-1185">Reference proteome</keyword>
<accession>A0ABZ1BZF4</accession>
<protein>
    <submittedName>
        <fullName evidence="1">Uncharacterized protein</fullName>
    </submittedName>
</protein>
<dbReference type="Proteomes" id="UP001332192">
    <property type="component" value="Chromosome"/>
</dbReference>
<sequence length="74" mass="8185">MEWTVPVLLNGREVDLLVVLDPETWEGEVVGAWPGTAEGSHVAARDLIPICPGDRITPLFHWVGPDTVEDTFVY</sequence>
<name>A0ABZ1BZF4_9FIRM</name>
<gene>
    <name evidence="1" type="ORF">U7230_03450</name>
</gene>
<evidence type="ECO:0000313" key="2">
    <source>
        <dbReference type="Proteomes" id="UP001332192"/>
    </source>
</evidence>
<dbReference type="EMBL" id="CP141615">
    <property type="protein sequence ID" value="WRP18074.1"/>
    <property type="molecule type" value="Genomic_DNA"/>
</dbReference>
<dbReference type="RefSeq" id="WP_324717345.1">
    <property type="nucleotide sequence ID" value="NZ_CP141615.1"/>
</dbReference>